<dbReference type="HOGENOM" id="CLU_2763174_0_0_1"/>
<gene>
    <name evidence="1" type="ORF">DDB_G0276665</name>
</gene>
<dbReference type="SMR" id="Q551B9"/>
<accession>Q551B9</accession>
<reference evidence="1 2" key="1">
    <citation type="journal article" date="2005" name="Nature">
        <title>The genome of the social amoeba Dictyostelium discoideum.</title>
        <authorList>
            <consortium name="The Dictyostelium discoideum Sequencing Consortium"/>
            <person name="Eichinger L."/>
            <person name="Pachebat J.A."/>
            <person name="Glockner G."/>
            <person name="Rajandream M.A."/>
            <person name="Sucgang R."/>
            <person name="Berriman M."/>
            <person name="Song J."/>
            <person name="Olsen R."/>
            <person name="Szafranski K."/>
            <person name="Xu Q."/>
            <person name="Tunggal B."/>
            <person name="Kummerfeld S."/>
            <person name="Madera M."/>
            <person name="Konfortov B.A."/>
            <person name="Rivero F."/>
            <person name="Bankier A.T."/>
            <person name="Lehmann R."/>
            <person name="Hamlin N."/>
            <person name="Davies R."/>
            <person name="Gaudet P."/>
            <person name="Fey P."/>
            <person name="Pilcher K."/>
            <person name="Chen G."/>
            <person name="Saunders D."/>
            <person name="Sodergren E."/>
            <person name="Davis P."/>
            <person name="Kerhornou A."/>
            <person name="Nie X."/>
            <person name="Hall N."/>
            <person name="Anjard C."/>
            <person name="Hemphill L."/>
            <person name="Bason N."/>
            <person name="Farbrother P."/>
            <person name="Desany B."/>
            <person name="Just E."/>
            <person name="Morio T."/>
            <person name="Rost R."/>
            <person name="Churcher C."/>
            <person name="Cooper J."/>
            <person name="Haydock S."/>
            <person name="van Driessche N."/>
            <person name="Cronin A."/>
            <person name="Goodhead I."/>
            <person name="Muzny D."/>
            <person name="Mourier T."/>
            <person name="Pain A."/>
            <person name="Lu M."/>
            <person name="Harper D."/>
            <person name="Lindsay R."/>
            <person name="Hauser H."/>
            <person name="James K."/>
            <person name="Quiles M."/>
            <person name="Madan Babu M."/>
            <person name="Saito T."/>
            <person name="Buchrieser C."/>
            <person name="Wardroper A."/>
            <person name="Felder M."/>
            <person name="Thangavelu M."/>
            <person name="Johnson D."/>
            <person name="Knights A."/>
            <person name="Loulseged H."/>
            <person name="Mungall K."/>
            <person name="Oliver K."/>
            <person name="Price C."/>
            <person name="Quail M.A."/>
            <person name="Urushihara H."/>
            <person name="Hernandez J."/>
            <person name="Rabbinowitsch E."/>
            <person name="Steffen D."/>
            <person name="Sanders M."/>
            <person name="Ma J."/>
            <person name="Kohara Y."/>
            <person name="Sharp S."/>
            <person name="Simmonds M."/>
            <person name="Spiegler S."/>
            <person name="Tivey A."/>
            <person name="Sugano S."/>
            <person name="White B."/>
            <person name="Walker D."/>
            <person name="Woodward J."/>
            <person name="Winckler T."/>
            <person name="Tanaka Y."/>
            <person name="Shaulsky G."/>
            <person name="Schleicher M."/>
            <person name="Weinstock G."/>
            <person name="Rosenthal A."/>
            <person name="Cox E.C."/>
            <person name="Chisholm R.L."/>
            <person name="Gibbs R."/>
            <person name="Loomis W.F."/>
            <person name="Platzer M."/>
            <person name="Kay R.R."/>
            <person name="Williams J."/>
            <person name="Dear P.H."/>
            <person name="Noegel A.A."/>
            <person name="Barrell B."/>
            <person name="Kuspa A."/>
        </authorList>
    </citation>
    <scope>NUCLEOTIDE SEQUENCE [LARGE SCALE GENOMIC DNA]</scope>
    <source>
        <strain evidence="1 2">AX4</strain>
    </source>
</reference>
<proteinExistence type="predicted"/>
<organism evidence="1 2">
    <name type="scientific">Dictyostelium discoideum</name>
    <name type="common">Social amoeba</name>
    <dbReference type="NCBI Taxonomy" id="44689"/>
    <lineage>
        <taxon>Eukaryota</taxon>
        <taxon>Amoebozoa</taxon>
        <taxon>Evosea</taxon>
        <taxon>Eumycetozoa</taxon>
        <taxon>Dictyostelia</taxon>
        <taxon>Dictyosteliales</taxon>
        <taxon>Dictyosteliaceae</taxon>
        <taxon>Dictyostelium</taxon>
    </lineage>
</organism>
<name>Q551B9_DICDI</name>
<protein>
    <submittedName>
        <fullName evidence="1">Uncharacterized protein</fullName>
    </submittedName>
</protein>
<dbReference type="AlphaFoldDB" id="Q551B9"/>
<keyword evidence="2" id="KW-1185">Reference proteome</keyword>
<sequence>MSLTGGDATFFDFSKPIDSPALKEKLYGVKHNYHPQVHCFSTFNVDNTIPDGCFRAIIVNQKKLGEVWYP</sequence>
<dbReference type="RefSeq" id="XP_643019.1">
    <property type="nucleotide sequence ID" value="XM_637927.1"/>
</dbReference>
<evidence type="ECO:0000313" key="2">
    <source>
        <dbReference type="Proteomes" id="UP000002195"/>
    </source>
</evidence>
<dbReference type="PaxDb" id="44689-DDB0202940"/>
<evidence type="ECO:0000313" key="1">
    <source>
        <dbReference type="EMBL" id="EAL69090.1"/>
    </source>
</evidence>
<dbReference type="EMBL" id="AAFI02000018">
    <property type="protein sequence ID" value="EAL69090.1"/>
    <property type="molecule type" value="Genomic_DNA"/>
</dbReference>
<dbReference type="VEuPathDB" id="AmoebaDB:DDB_G0276665"/>
<dbReference type="InParanoid" id="Q551B9"/>
<dbReference type="Proteomes" id="UP000002195">
    <property type="component" value="Unassembled WGS sequence"/>
</dbReference>
<comment type="caution">
    <text evidence="1">The sequence shown here is derived from an EMBL/GenBank/DDBJ whole genome shotgun (WGS) entry which is preliminary data.</text>
</comment>
<dbReference type="GeneID" id="8620623"/>
<dbReference type="KEGG" id="ddi:DDB_G0276665"/>